<organism evidence="1 2">
    <name type="scientific">Ancylostoma duodenale</name>
    <dbReference type="NCBI Taxonomy" id="51022"/>
    <lineage>
        <taxon>Eukaryota</taxon>
        <taxon>Metazoa</taxon>
        <taxon>Ecdysozoa</taxon>
        <taxon>Nematoda</taxon>
        <taxon>Chromadorea</taxon>
        <taxon>Rhabditida</taxon>
        <taxon>Rhabditina</taxon>
        <taxon>Rhabditomorpha</taxon>
        <taxon>Strongyloidea</taxon>
        <taxon>Ancylostomatidae</taxon>
        <taxon>Ancylostomatinae</taxon>
        <taxon>Ancylostoma</taxon>
    </lineage>
</organism>
<dbReference type="AlphaFoldDB" id="A0A0C2GEL8"/>
<dbReference type="OrthoDB" id="5119241at2759"/>
<name>A0A0C2GEL8_9BILA</name>
<reference evidence="1 2" key="1">
    <citation type="submission" date="2013-12" db="EMBL/GenBank/DDBJ databases">
        <title>Draft genome of the parsitic nematode Ancylostoma duodenale.</title>
        <authorList>
            <person name="Mitreva M."/>
        </authorList>
    </citation>
    <scope>NUCLEOTIDE SEQUENCE [LARGE SCALE GENOMIC DNA]</scope>
    <source>
        <strain evidence="1 2">Zhejiang</strain>
    </source>
</reference>
<keyword evidence="2" id="KW-1185">Reference proteome</keyword>
<dbReference type="Proteomes" id="UP000054047">
    <property type="component" value="Unassembled WGS sequence"/>
</dbReference>
<sequence length="96" mass="10091">MYRSRSQRAQEVCNTCGAPKAFVFGPGGCPPSAVGVNGELVADANLSENKVASKVTIQLDNYTTPYKTLLVNSTKFVLMGNLAITPEPGPAEVGKC</sequence>
<evidence type="ECO:0000313" key="1">
    <source>
        <dbReference type="EMBL" id="KIH55546.1"/>
    </source>
</evidence>
<accession>A0A0C2GEL8</accession>
<gene>
    <name evidence="1" type="ORF">ANCDUO_14299</name>
</gene>
<proteinExistence type="predicted"/>
<evidence type="ECO:0000313" key="2">
    <source>
        <dbReference type="Proteomes" id="UP000054047"/>
    </source>
</evidence>
<dbReference type="EMBL" id="KN737155">
    <property type="protein sequence ID" value="KIH55546.1"/>
    <property type="molecule type" value="Genomic_DNA"/>
</dbReference>
<dbReference type="SUPFAM" id="SSF117856">
    <property type="entry name" value="AF0104/ALDC/Ptd012-like"/>
    <property type="match status" value="1"/>
</dbReference>
<protein>
    <submittedName>
        <fullName evidence="1">Uncharacterized protein</fullName>
    </submittedName>
</protein>